<accession>A0ABR4B9W6</accession>
<keyword evidence="2" id="KW-1185">Reference proteome</keyword>
<name>A0ABR4B9W6_9LECA</name>
<gene>
    <name evidence="1" type="ORF">ABVK25_004923</name>
</gene>
<dbReference type="Gene3D" id="1.25.40.10">
    <property type="entry name" value="Tetratricopeptide repeat domain"/>
    <property type="match status" value="1"/>
</dbReference>
<proteinExistence type="predicted"/>
<comment type="caution">
    <text evidence="1">The sequence shown here is derived from an EMBL/GenBank/DDBJ whole genome shotgun (WGS) entry which is preliminary data.</text>
</comment>
<evidence type="ECO:0000313" key="2">
    <source>
        <dbReference type="Proteomes" id="UP001590951"/>
    </source>
</evidence>
<dbReference type="SUPFAM" id="SSF48452">
    <property type="entry name" value="TPR-like"/>
    <property type="match status" value="1"/>
</dbReference>
<reference evidence="1 2" key="1">
    <citation type="submission" date="2024-09" db="EMBL/GenBank/DDBJ databases">
        <title>Rethinking Asexuality: The Enigmatic Case of Functional Sexual Genes in Lepraria (Stereocaulaceae).</title>
        <authorList>
            <person name="Doellman M."/>
            <person name="Sun Y."/>
            <person name="Barcenas-Pena A."/>
            <person name="Lumbsch H.T."/>
            <person name="Grewe F."/>
        </authorList>
    </citation>
    <scope>NUCLEOTIDE SEQUENCE [LARGE SCALE GENOMIC DNA]</scope>
    <source>
        <strain evidence="1 2">Grewe 0041</strain>
    </source>
</reference>
<dbReference type="EMBL" id="JBHFEH010000014">
    <property type="protein sequence ID" value="KAL2054620.1"/>
    <property type="molecule type" value="Genomic_DNA"/>
</dbReference>
<evidence type="ECO:0000313" key="1">
    <source>
        <dbReference type="EMBL" id="KAL2054620.1"/>
    </source>
</evidence>
<dbReference type="InterPro" id="IPR011990">
    <property type="entry name" value="TPR-like_helical_dom_sf"/>
</dbReference>
<protein>
    <submittedName>
        <fullName evidence="1">Uncharacterized protein</fullName>
    </submittedName>
</protein>
<dbReference type="Proteomes" id="UP001590951">
    <property type="component" value="Unassembled WGS sequence"/>
</dbReference>
<sequence>MSHRQLCSVYGSLRKFEKAESMHRLVYYAYQEGSKDDWTLENGDGICKQLTEQRQYEDAERVQLDVWEERKKPGNQGPRHKLTLRSGLARIFILESLSAAATALEDQACSEKDKDHNRCRKQYWEYKVDEMLGEIWSVREKPEQLDEILDVGHKMGSRLVKTRNFTEAKSVLDEVWEGKKLKSGEANASTMSTGRLLADTLKLLGTAQSWQRATTIYQKIWSDKKSIVGEGDDATISIGTDLAQTLYFLENYARAEDVYRWVLEQIGKRPYQIDFDPLNARYNLGQAVYMQGGERYHDVVELLREVYNRWHQNSPKSPATLQCGHMLIESLARQAAVDKIREVFDGRAALEGRDLLYLESGYWYGKLLLQEQKCREAQEPLRMLWAHQPGSAKENEIRLRCGYLFGQSLFEDQKYTEAKDVLESVANDQRGVVAAGSSEVLDVSRLLGQVHEKIAEAIPKKKRRRWN</sequence>
<organism evidence="1 2">
    <name type="scientific">Lepraria finkii</name>
    <dbReference type="NCBI Taxonomy" id="1340010"/>
    <lineage>
        <taxon>Eukaryota</taxon>
        <taxon>Fungi</taxon>
        <taxon>Dikarya</taxon>
        <taxon>Ascomycota</taxon>
        <taxon>Pezizomycotina</taxon>
        <taxon>Lecanoromycetes</taxon>
        <taxon>OSLEUM clade</taxon>
        <taxon>Lecanoromycetidae</taxon>
        <taxon>Lecanorales</taxon>
        <taxon>Lecanorineae</taxon>
        <taxon>Stereocaulaceae</taxon>
        <taxon>Lepraria</taxon>
    </lineage>
</organism>